<dbReference type="GO" id="GO:0005524">
    <property type="term" value="F:ATP binding"/>
    <property type="evidence" value="ECO:0007669"/>
    <property type="project" value="InterPro"/>
</dbReference>
<dbReference type="SUPFAM" id="SSF56112">
    <property type="entry name" value="Protein kinase-like (PK-like)"/>
    <property type="match status" value="1"/>
</dbReference>
<feature type="compositionally biased region" description="Polar residues" evidence="1">
    <location>
        <begin position="240"/>
        <end position="255"/>
    </location>
</feature>
<protein>
    <submittedName>
        <fullName evidence="3">Kinase-like domain-containing protein</fullName>
    </submittedName>
</protein>
<dbReference type="InterPro" id="IPR000008">
    <property type="entry name" value="C2_dom"/>
</dbReference>
<keyword evidence="3" id="KW-0418">Kinase</keyword>
<dbReference type="SMART" id="SM00220">
    <property type="entry name" value="S_TKc"/>
    <property type="match status" value="1"/>
</dbReference>
<dbReference type="InterPro" id="IPR011009">
    <property type="entry name" value="Kinase-like_dom_sf"/>
</dbReference>
<dbReference type="GO" id="GO:0005737">
    <property type="term" value="C:cytoplasm"/>
    <property type="evidence" value="ECO:0007669"/>
    <property type="project" value="TreeGrafter"/>
</dbReference>
<dbReference type="EMBL" id="MCFA01000234">
    <property type="protein sequence ID" value="ORX97441.1"/>
    <property type="molecule type" value="Genomic_DNA"/>
</dbReference>
<feature type="region of interest" description="Disordered" evidence="1">
    <location>
        <begin position="240"/>
        <end position="261"/>
    </location>
</feature>
<dbReference type="PANTHER" id="PTHR44167">
    <property type="entry name" value="OVARIAN-SPECIFIC SERINE/THREONINE-PROTEIN KINASE LOK-RELATED"/>
    <property type="match status" value="1"/>
</dbReference>
<name>A0A1Y1YHD0_9PLEO</name>
<comment type="caution">
    <text evidence="3">The sequence shown here is derived from an EMBL/GenBank/DDBJ whole genome shotgun (WGS) entry which is preliminary data.</text>
</comment>
<reference evidence="3 4" key="1">
    <citation type="submission" date="2016-07" db="EMBL/GenBank/DDBJ databases">
        <title>Pervasive Adenine N6-methylation of Active Genes in Fungi.</title>
        <authorList>
            <consortium name="DOE Joint Genome Institute"/>
            <person name="Mondo S.J."/>
            <person name="Dannebaum R.O."/>
            <person name="Kuo R.C."/>
            <person name="Labutti K."/>
            <person name="Haridas S."/>
            <person name="Kuo A."/>
            <person name="Salamov A."/>
            <person name="Ahrendt S.R."/>
            <person name="Lipzen A."/>
            <person name="Sullivan W."/>
            <person name="Andreopoulos W.B."/>
            <person name="Clum A."/>
            <person name="Lindquist E."/>
            <person name="Daum C."/>
            <person name="Ramamoorthy G.K."/>
            <person name="Gryganskyi A."/>
            <person name="Culley D."/>
            <person name="Magnuson J.K."/>
            <person name="James T.Y."/>
            <person name="O'Malley M.A."/>
            <person name="Stajich J.E."/>
            <person name="Spatafora J.W."/>
            <person name="Visel A."/>
            <person name="Grigoriev I.V."/>
        </authorList>
    </citation>
    <scope>NUCLEOTIDE SEQUENCE [LARGE SCALE GENOMIC DNA]</scope>
    <source>
        <strain evidence="3 4">CBS 115471</strain>
    </source>
</reference>
<dbReference type="Gene3D" id="2.60.40.150">
    <property type="entry name" value="C2 domain"/>
    <property type="match status" value="1"/>
</dbReference>
<dbReference type="AlphaFoldDB" id="A0A1Y1YHD0"/>
<dbReference type="GO" id="GO:0004674">
    <property type="term" value="F:protein serine/threonine kinase activity"/>
    <property type="evidence" value="ECO:0007669"/>
    <property type="project" value="TreeGrafter"/>
</dbReference>
<dbReference type="Proteomes" id="UP000193144">
    <property type="component" value="Unassembled WGS sequence"/>
</dbReference>
<accession>A0A1Y1YHD0</accession>
<dbReference type="Pfam" id="PF00168">
    <property type="entry name" value="C2"/>
    <property type="match status" value="1"/>
</dbReference>
<dbReference type="STRING" id="1231657.A0A1Y1YHD0"/>
<dbReference type="GO" id="GO:0005634">
    <property type="term" value="C:nucleus"/>
    <property type="evidence" value="ECO:0007669"/>
    <property type="project" value="TreeGrafter"/>
</dbReference>
<evidence type="ECO:0000256" key="1">
    <source>
        <dbReference type="SAM" id="MobiDB-lite"/>
    </source>
</evidence>
<evidence type="ECO:0000313" key="4">
    <source>
        <dbReference type="Proteomes" id="UP000193144"/>
    </source>
</evidence>
<evidence type="ECO:0000259" key="2">
    <source>
        <dbReference type="PROSITE" id="PS50011"/>
    </source>
</evidence>
<evidence type="ECO:0000313" key="3">
    <source>
        <dbReference type="EMBL" id="ORX97441.1"/>
    </source>
</evidence>
<dbReference type="Pfam" id="PF00069">
    <property type="entry name" value="Pkinase"/>
    <property type="match status" value="1"/>
</dbReference>
<keyword evidence="4" id="KW-1185">Reference proteome</keyword>
<gene>
    <name evidence="3" type="ORF">BCR34DRAFT_668946</name>
</gene>
<dbReference type="InterPro" id="IPR008271">
    <property type="entry name" value="Ser/Thr_kinase_AS"/>
</dbReference>
<dbReference type="InterPro" id="IPR035892">
    <property type="entry name" value="C2_domain_sf"/>
</dbReference>
<dbReference type="CDD" id="cd00180">
    <property type="entry name" value="PKc"/>
    <property type="match status" value="1"/>
</dbReference>
<sequence>MQHQRRDTISALLLAAVWYNHCSSYAVARFHTRGIRNPEHRTIPRLWWGSDTTKRWSKPASPQLESSWAHTSSPDFFAAVSINGEQKRMTSVFKIDKRKERGSSMSDHLSICPWWNECFEMRVTEVSVLEVQIFDQKKSKRKDGGFLGLATIPIGSVVDWNNFAPEISLEPLVPQPFTLDRLHPGATISSLESSRRLREASVQNLPVGGQEVPTQEDIANGREEIRASLEPVYPITRGSIPSASGPTVSKTSSVIQMPRPARPQSVERSILQLFQESREMRPSFSDADIVRISTYLQNTGRKDWASTPRLYAVLRLINQLELIGTFVEQGEPLPFQVVSRLGIGAHGHVDKVISELSHREYARKLFRRMRGVSNGAVKSFLVELQILKRVQHFHCVEMVQSYTDQKYFAILMSPVGDCNLFDYYELALQSPDKSTLLQGFFGCLANALQYIHRIKIRHRDIKPHNILVKGDRVLLTDFGIALDWENLSRSTTTADSGKTWAYAAPEVARYERRNTAADIWSLGCVFVEMLTVLNGQPVSALRRAFERESGNYRFYDNISRLQIWAFDMKVNGPAKSNEATLKWTMAMLQEDP</sequence>
<dbReference type="GO" id="GO:0044773">
    <property type="term" value="P:mitotic DNA damage checkpoint signaling"/>
    <property type="evidence" value="ECO:0007669"/>
    <property type="project" value="TreeGrafter"/>
</dbReference>
<dbReference type="OrthoDB" id="4062651at2759"/>
<organism evidence="3 4">
    <name type="scientific">Clohesyomyces aquaticus</name>
    <dbReference type="NCBI Taxonomy" id="1231657"/>
    <lineage>
        <taxon>Eukaryota</taxon>
        <taxon>Fungi</taxon>
        <taxon>Dikarya</taxon>
        <taxon>Ascomycota</taxon>
        <taxon>Pezizomycotina</taxon>
        <taxon>Dothideomycetes</taxon>
        <taxon>Pleosporomycetidae</taxon>
        <taxon>Pleosporales</taxon>
        <taxon>Lindgomycetaceae</taxon>
        <taxon>Clohesyomyces</taxon>
    </lineage>
</organism>
<dbReference type="Gene3D" id="1.10.510.10">
    <property type="entry name" value="Transferase(Phosphotransferase) domain 1"/>
    <property type="match status" value="1"/>
</dbReference>
<dbReference type="PROSITE" id="PS50011">
    <property type="entry name" value="PROTEIN_KINASE_DOM"/>
    <property type="match status" value="1"/>
</dbReference>
<dbReference type="PANTHER" id="PTHR44167:SF25">
    <property type="entry name" value="PROTEIN KINASE DOMAIN CONTAINING PROTEIN"/>
    <property type="match status" value="1"/>
</dbReference>
<proteinExistence type="predicted"/>
<dbReference type="InterPro" id="IPR000719">
    <property type="entry name" value="Prot_kinase_dom"/>
</dbReference>
<dbReference type="PROSITE" id="PS00108">
    <property type="entry name" value="PROTEIN_KINASE_ST"/>
    <property type="match status" value="1"/>
</dbReference>
<keyword evidence="3" id="KW-0808">Transferase</keyword>
<dbReference type="SUPFAM" id="SSF49562">
    <property type="entry name" value="C2 domain (Calcium/lipid-binding domain, CaLB)"/>
    <property type="match status" value="1"/>
</dbReference>
<feature type="domain" description="Protein kinase" evidence="2">
    <location>
        <begin position="335"/>
        <end position="592"/>
    </location>
</feature>